<dbReference type="Proteomes" id="UP000010846">
    <property type="component" value="Chromosome"/>
</dbReference>
<gene>
    <name evidence="2" type="ordered locus">Halru_0172</name>
</gene>
<dbReference type="AlphaFoldDB" id="L0I823"/>
<evidence type="ECO:0000256" key="1">
    <source>
        <dbReference type="SAM" id="MobiDB-lite"/>
    </source>
</evidence>
<accession>L0I823</accession>
<dbReference type="KEGG" id="hru:Halru_0172"/>
<sequence>MLTNEFQENGWRVRSSDAILLHVPFTDPPEDPSLDFTGISDMRLVVLPAEPREGADQGALVWTSEQWNNNLTTSVAYKAEINLPRNNKSVEYPDHEFGALDANSLKIYKVNDGKIDTGVRNVDPQEFNSPSSPSSANSGEAESSCDCKMHTQNNIPLSCLVALSVGFSSMFTSCGACTMLNPVACWGCFASVSASGASLPSCAEGSSGVECRDFDDLPGRQYAHRCHMCINLEQEDCEEDFDGPHCRCRGMG</sequence>
<evidence type="ECO:0000313" key="3">
    <source>
        <dbReference type="Proteomes" id="UP000010846"/>
    </source>
</evidence>
<organism evidence="2 3">
    <name type="scientific">Halovivax ruber (strain DSM 18193 / JCM 13892 / XH-70)</name>
    <dbReference type="NCBI Taxonomy" id="797302"/>
    <lineage>
        <taxon>Archaea</taxon>
        <taxon>Methanobacteriati</taxon>
        <taxon>Methanobacteriota</taxon>
        <taxon>Stenosarchaea group</taxon>
        <taxon>Halobacteria</taxon>
        <taxon>Halobacteriales</taxon>
        <taxon>Natrialbaceae</taxon>
        <taxon>Halovivax</taxon>
    </lineage>
</organism>
<dbReference type="HOGENOM" id="CLU_1100935_0_0_2"/>
<feature type="compositionally biased region" description="Low complexity" evidence="1">
    <location>
        <begin position="128"/>
        <end position="140"/>
    </location>
</feature>
<proteinExistence type="predicted"/>
<feature type="region of interest" description="Disordered" evidence="1">
    <location>
        <begin position="119"/>
        <end position="140"/>
    </location>
</feature>
<keyword evidence="3" id="KW-1185">Reference proteome</keyword>
<evidence type="ECO:0000313" key="2">
    <source>
        <dbReference type="EMBL" id="AGB14824.1"/>
    </source>
</evidence>
<protein>
    <submittedName>
        <fullName evidence="2">Uncharacterized protein</fullName>
    </submittedName>
</protein>
<reference evidence="2" key="1">
    <citation type="submission" date="2011-09" db="EMBL/GenBank/DDBJ databases">
        <title>Complete sequence of Halovivax ruber XH-70.</title>
        <authorList>
            <consortium name="US DOE Joint Genome Institute"/>
            <person name="Lucas S."/>
            <person name="Han J."/>
            <person name="Lapidus A."/>
            <person name="Cheng J.-F."/>
            <person name="Goodwin L."/>
            <person name="Pitluck S."/>
            <person name="Peters L."/>
            <person name="Mikhailova N."/>
            <person name="Davenport K."/>
            <person name="Detter J.C."/>
            <person name="Han C."/>
            <person name="Tapia R."/>
            <person name="Land M."/>
            <person name="Hauser L."/>
            <person name="Kyrpides N."/>
            <person name="Ivanova N."/>
            <person name="Pagani I."/>
            <person name="Sproer C."/>
            <person name="Anderson I."/>
            <person name="Woyke T."/>
        </authorList>
    </citation>
    <scope>NUCLEOTIDE SEQUENCE</scope>
    <source>
        <strain evidence="2">XH-70</strain>
    </source>
</reference>
<dbReference type="EMBL" id="CP003050">
    <property type="protein sequence ID" value="AGB14824.1"/>
    <property type="molecule type" value="Genomic_DNA"/>
</dbReference>
<name>L0I823_HALRX</name>